<proteinExistence type="predicted"/>
<gene>
    <name evidence="2" type="ORF">LY90DRAFT_408007</name>
</gene>
<dbReference type="GO" id="GO:0005634">
    <property type="term" value="C:nucleus"/>
    <property type="evidence" value="ECO:0007669"/>
    <property type="project" value="TreeGrafter"/>
</dbReference>
<accession>A0A1Y2DRD9</accession>
<dbReference type="PANTHER" id="PTHR12436:SF4">
    <property type="entry name" value="LEUKOCYTE RECEPTOR CLUSTER MEMBER 8"/>
    <property type="match status" value="1"/>
</dbReference>
<dbReference type="InterPro" id="IPR005062">
    <property type="entry name" value="SAC3/GANP/THP3_conserved"/>
</dbReference>
<comment type="caution">
    <text evidence="2">The sequence shown here is derived from an EMBL/GenBank/DDBJ whole genome shotgun (WGS) entry which is preliminary data.</text>
</comment>
<feature type="domain" description="PCI" evidence="1">
    <location>
        <begin position="145"/>
        <end position="312"/>
    </location>
</feature>
<dbReference type="Pfam" id="PF03399">
    <property type="entry name" value="SAC3_GANP"/>
    <property type="match status" value="1"/>
</dbReference>
<dbReference type="InterPro" id="IPR045107">
    <property type="entry name" value="SAC3/GANP/THP3"/>
</dbReference>
<evidence type="ECO:0000313" key="2">
    <source>
        <dbReference type="EMBL" id="ORY61843.1"/>
    </source>
</evidence>
<evidence type="ECO:0000259" key="1">
    <source>
        <dbReference type="PROSITE" id="PS50250"/>
    </source>
</evidence>
<dbReference type="STRING" id="1754190.A0A1Y2DRD9"/>
<dbReference type="EMBL" id="MCOG01000059">
    <property type="protein sequence ID" value="ORY61843.1"/>
    <property type="molecule type" value="Genomic_DNA"/>
</dbReference>
<name>A0A1Y2DRD9_9FUNG</name>
<dbReference type="Gene3D" id="1.25.40.990">
    <property type="match status" value="1"/>
</dbReference>
<dbReference type="InterPro" id="IPR000717">
    <property type="entry name" value="PCI_dom"/>
</dbReference>
<dbReference type="PROSITE" id="PS50250">
    <property type="entry name" value="PCI"/>
    <property type="match status" value="1"/>
</dbReference>
<organism evidence="2 3">
    <name type="scientific">Neocallimastix californiae</name>
    <dbReference type="NCBI Taxonomy" id="1754190"/>
    <lineage>
        <taxon>Eukaryota</taxon>
        <taxon>Fungi</taxon>
        <taxon>Fungi incertae sedis</taxon>
        <taxon>Chytridiomycota</taxon>
        <taxon>Chytridiomycota incertae sedis</taxon>
        <taxon>Neocallimastigomycetes</taxon>
        <taxon>Neocallimastigales</taxon>
        <taxon>Neocallimastigaceae</taxon>
        <taxon>Neocallimastix</taxon>
    </lineage>
</organism>
<dbReference type="PANTHER" id="PTHR12436">
    <property type="entry name" value="80 KDA MCM3-ASSOCIATED PROTEIN"/>
    <property type="match status" value="1"/>
</dbReference>
<protein>
    <recommendedName>
        <fullName evidence="1">PCI domain-containing protein</fullName>
    </recommendedName>
</protein>
<dbReference type="OrthoDB" id="199574at2759"/>
<keyword evidence="3" id="KW-1185">Reference proteome</keyword>
<reference evidence="2 3" key="1">
    <citation type="submission" date="2016-08" db="EMBL/GenBank/DDBJ databases">
        <title>A Parts List for Fungal Cellulosomes Revealed by Comparative Genomics.</title>
        <authorList>
            <consortium name="DOE Joint Genome Institute"/>
            <person name="Haitjema C.H."/>
            <person name="Gilmore S.P."/>
            <person name="Henske J.K."/>
            <person name="Solomon K.V."/>
            <person name="De Groot R."/>
            <person name="Kuo A."/>
            <person name="Mondo S.J."/>
            <person name="Salamov A.A."/>
            <person name="Labutti K."/>
            <person name="Zhao Z."/>
            <person name="Chiniquy J."/>
            <person name="Barry K."/>
            <person name="Brewer H.M."/>
            <person name="Purvine S.O."/>
            <person name="Wright A.T."/>
            <person name="Boxma B."/>
            <person name="Van Alen T."/>
            <person name="Hackstein J.H."/>
            <person name="Baker S.E."/>
            <person name="Grigoriev I.V."/>
            <person name="O'Malley M.A."/>
        </authorList>
    </citation>
    <scope>NUCLEOTIDE SEQUENCE [LARGE SCALE GENOMIC DNA]</scope>
    <source>
        <strain evidence="2 3">G1</strain>
    </source>
</reference>
<sequence length="325" mass="38488">MEEIIRRQKRTKRFNDDFSAELKKRQEKEALIRQAEITKQKYIEQNGNPDVVDWDIDTIVGTCQDLEKNYLRLTTAPDPSTVRPLHILRQTLELLKRKWTEEQNYNYICDQFKSLRQDLTVQRIKNDFAVEVYEIHARIALEKGDLGEYNQCQSQLKQLYKLGFKGNEIEFTAYRLLYYLHTLNPKDINTLISELTPEQKKHEFIIHALGVRSAIANGNYHKLFQLYLNPPHNMACYLMDHFIERERIKALKIMTKAYLTLSISFITNELGFDSEKECINLLNSVRCPIKKDRNKEYINGKETHKIFLKKWQEITKKGIDIKGQI</sequence>
<evidence type="ECO:0000313" key="3">
    <source>
        <dbReference type="Proteomes" id="UP000193920"/>
    </source>
</evidence>
<dbReference type="Proteomes" id="UP000193920">
    <property type="component" value="Unassembled WGS sequence"/>
</dbReference>
<dbReference type="AlphaFoldDB" id="A0A1Y2DRD9"/>